<feature type="transmembrane region" description="Helical" evidence="7">
    <location>
        <begin position="20"/>
        <end position="39"/>
    </location>
</feature>
<dbReference type="RefSeq" id="WP_155430902.1">
    <property type="nucleotide sequence ID" value="NZ_WNJO01000002.1"/>
</dbReference>
<accession>A0A7X3C2V6</accession>
<comment type="subcellular location">
    <subcellularLocation>
        <location evidence="7">Cell membrane</location>
        <topology evidence="7">Multi-pass membrane protein</topology>
    </subcellularLocation>
    <subcellularLocation>
        <location evidence="1">Membrane</location>
        <topology evidence="1">Multi-pass membrane protein</topology>
    </subcellularLocation>
</comment>
<dbReference type="PROSITE" id="PS50928">
    <property type="entry name" value="ABC_TM1"/>
    <property type="match status" value="1"/>
</dbReference>
<dbReference type="GO" id="GO:0006865">
    <property type="term" value="P:amino acid transport"/>
    <property type="evidence" value="ECO:0007669"/>
    <property type="project" value="UniProtKB-KW"/>
</dbReference>
<evidence type="ECO:0000256" key="3">
    <source>
        <dbReference type="ARBA" id="ARBA00022692"/>
    </source>
</evidence>
<proteinExistence type="inferred from homology"/>
<evidence type="ECO:0000313" key="10">
    <source>
        <dbReference type="Proteomes" id="UP000466388"/>
    </source>
</evidence>
<dbReference type="EMBL" id="WNJO01000002">
    <property type="protein sequence ID" value="MTV81629.1"/>
    <property type="molecule type" value="Genomic_DNA"/>
</dbReference>
<keyword evidence="2 7" id="KW-0813">Transport</keyword>
<protein>
    <submittedName>
        <fullName evidence="9">ABC transporter permease subunit</fullName>
    </submittedName>
</protein>
<comment type="caution">
    <text evidence="9">The sequence shown here is derived from an EMBL/GenBank/DDBJ whole genome shotgun (WGS) entry which is preliminary data.</text>
</comment>
<keyword evidence="6 7" id="KW-0472">Membrane</keyword>
<keyword evidence="10" id="KW-1185">Reference proteome</keyword>
<dbReference type="PANTHER" id="PTHR30614">
    <property type="entry name" value="MEMBRANE COMPONENT OF AMINO ACID ABC TRANSPORTER"/>
    <property type="match status" value="1"/>
</dbReference>
<dbReference type="GO" id="GO:0055085">
    <property type="term" value="P:transmembrane transport"/>
    <property type="evidence" value="ECO:0007669"/>
    <property type="project" value="InterPro"/>
</dbReference>
<keyword evidence="3 7" id="KW-0812">Transmembrane</keyword>
<dbReference type="SUPFAM" id="SSF161098">
    <property type="entry name" value="MetI-like"/>
    <property type="match status" value="1"/>
</dbReference>
<evidence type="ECO:0000256" key="1">
    <source>
        <dbReference type="ARBA" id="ARBA00004141"/>
    </source>
</evidence>
<feature type="transmembrane region" description="Helical" evidence="7">
    <location>
        <begin position="96"/>
        <end position="114"/>
    </location>
</feature>
<dbReference type="GO" id="GO:0005886">
    <property type="term" value="C:plasma membrane"/>
    <property type="evidence" value="ECO:0007669"/>
    <property type="project" value="UniProtKB-SubCell"/>
</dbReference>
<dbReference type="Pfam" id="PF00528">
    <property type="entry name" value="BPD_transp_1"/>
    <property type="match status" value="1"/>
</dbReference>
<comment type="similarity">
    <text evidence="7">Belongs to the binding-protein-dependent transport system permease family.</text>
</comment>
<dbReference type="InterPro" id="IPR035906">
    <property type="entry name" value="MetI-like_sf"/>
</dbReference>
<dbReference type="CDD" id="cd06261">
    <property type="entry name" value="TM_PBP2"/>
    <property type="match status" value="1"/>
</dbReference>
<evidence type="ECO:0000256" key="2">
    <source>
        <dbReference type="ARBA" id="ARBA00022448"/>
    </source>
</evidence>
<evidence type="ECO:0000259" key="8">
    <source>
        <dbReference type="PROSITE" id="PS50928"/>
    </source>
</evidence>
<evidence type="ECO:0000256" key="5">
    <source>
        <dbReference type="ARBA" id="ARBA00022989"/>
    </source>
</evidence>
<name>A0A7X3C2V6_9LACO</name>
<evidence type="ECO:0000256" key="6">
    <source>
        <dbReference type="ARBA" id="ARBA00023136"/>
    </source>
</evidence>
<dbReference type="Gene3D" id="1.10.3720.10">
    <property type="entry name" value="MetI-like"/>
    <property type="match status" value="1"/>
</dbReference>
<evidence type="ECO:0000256" key="4">
    <source>
        <dbReference type="ARBA" id="ARBA00022970"/>
    </source>
</evidence>
<feature type="transmembrane region" description="Helical" evidence="7">
    <location>
        <begin position="196"/>
        <end position="218"/>
    </location>
</feature>
<sequence length="234" mass="26518">MNSHLFTHDFWGIWQVVPQTLGLSLVILLLSVILGTLYWKMQGSRFRIPRLIYQILNSYFRGIPLLIHLLIFYYGIPIVVKVVSSRFNLGININQISSMYAVVISYTLYSATFLEEIIRGSFKSVGEDQLEAAAALGYTSGQSFWAVKLPQALSDAIPKILNYYTLLIRQLSLAFLVSVVDIFAKAKIQSATNDGYVEAFTAAAIVYWIVCIVLTLIFSRVEDYLRRSDRRVLA</sequence>
<keyword evidence="4" id="KW-0029">Amino-acid transport</keyword>
<dbReference type="AlphaFoldDB" id="A0A7X3C2V6"/>
<reference evidence="9 10" key="1">
    <citation type="submission" date="2019-11" db="EMBL/GenBank/DDBJ databases">
        <title>Lactobacillus sp. nov. CRM56-3, isolated from fermented tea leaves.</title>
        <authorList>
            <person name="Phuengjayaem S."/>
            <person name="Tanasupawat S."/>
        </authorList>
    </citation>
    <scope>NUCLEOTIDE SEQUENCE [LARGE SCALE GENOMIC DNA]</scope>
    <source>
        <strain evidence="9 10">CRM56-3</strain>
    </source>
</reference>
<feature type="domain" description="ABC transmembrane type-1" evidence="8">
    <location>
        <begin position="17"/>
        <end position="218"/>
    </location>
</feature>
<evidence type="ECO:0000313" key="9">
    <source>
        <dbReference type="EMBL" id="MTV81629.1"/>
    </source>
</evidence>
<dbReference type="InterPro" id="IPR043429">
    <property type="entry name" value="ArtM/GltK/GlnP/TcyL/YhdX-like"/>
</dbReference>
<keyword evidence="5 7" id="KW-1133">Transmembrane helix</keyword>
<dbReference type="InterPro" id="IPR000515">
    <property type="entry name" value="MetI-like"/>
</dbReference>
<gene>
    <name evidence="9" type="ORF">GM612_03030</name>
</gene>
<feature type="transmembrane region" description="Helical" evidence="7">
    <location>
        <begin position="59"/>
        <end position="76"/>
    </location>
</feature>
<dbReference type="Proteomes" id="UP000466388">
    <property type="component" value="Unassembled WGS sequence"/>
</dbReference>
<evidence type="ECO:0000256" key="7">
    <source>
        <dbReference type="RuleBase" id="RU363032"/>
    </source>
</evidence>
<dbReference type="PANTHER" id="PTHR30614:SF0">
    <property type="entry name" value="L-CYSTINE TRANSPORT SYSTEM PERMEASE PROTEIN TCYL"/>
    <property type="match status" value="1"/>
</dbReference>
<organism evidence="9 10">
    <name type="scientific">Secundilactobacillus folii</name>
    <dbReference type="NCBI Taxonomy" id="2678357"/>
    <lineage>
        <taxon>Bacteria</taxon>
        <taxon>Bacillati</taxon>
        <taxon>Bacillota</taxon>
        <taxon>Bacilli</taxon>
        <taxon>Lactobacillales</taxon>
        <taxon>Lactobacillaceae</taxon>
        <taxon>Secundilactobacillus</taxon>
    </lineage>
</organism>
<feature type="transmembrane region" description="Helical" evidence="7">
    <location>
        <begin position="166"/>
        <end position="184"/>
    </location>
</feature>